<dbReference type="SMART" id="SM00408">
    <property type="entry name" value="IGc2"/>
    <property type="match status" value="2"/>
</dbReference>
<keyword evidence="4" id="KW-0393">Immunoglobulin domain</keyword>
<accession>A0A3Q3LC69</accession>
<dbReference type="SUPFAM" id="SSF48726">
    <property type="entry name" value="Immunoglobulin"/>
    <property type="match status" value="3"/>
</dbReference>
<dbReference type="Pfam" id="PF07679">
    <property type="entry name" value="I-set"/>
    <property type="match status" value="1"/>
</dbReference>
<dbReference type="CDD" id="cd00096">
    <property type="entry name" value="Ig"/>
    <property type="match status" value="1"/>
</dbReference>
<keyword evidence="2" id="KW-1015">Disulfide bond</keyword>
<evidence type="ECO:0000256" key="2">
    <source>
        <dbReference type="ARBA" id="ARBA00023157"/>
    </source>
</evidence>
<name>A0A3Q3LC69_9TELE</name>
<reference evidence="6" key="1">
    <citation type="submission" date="2025-08" db="UniProtKB">
        <authorList>
            <consortium name="Ensembl"/>
        </authorList>
    </citation>
    <scope>IDENTIFICATION</scope>
</reference>
<dbReference type="PANTHER" id="PTHR44337:SF16">
    <property type="entry name" value="CARCINOEMBRYONIC ANTIGEN-RELATED CELL ADHESION MOLECULE 20-LIKE-RELATED"/>
    <property type="match status" value="1"/>
</dbReference>
<evidence type="ECO:0000313" key="7">
    <source>
        <dbReference type="Proteomes" id="UP000261640"/>
    </source>
</evidence>
<dbReference type="STRING" id="205130.ENSMAMP00000007094"/>
<keyword evidence="7" id="KW-1185">Reference proteome</keyword>
<feature type="domain" description="Ig-like" evidence="5">
    <location>
        <begin position="108"/>
        <end position="198"/>
    </location>
</feature>
<keyword evidence="1" id="KW-0732">Signal</keyword>
<evidence type="ECO:0000256" key="3">
    <source>
        <dbReference type="ARBA" id="ARBA00023180"/>
    </source>
</evidence>
<dbReference type="PANTHER" id="PTHR44337">
    <property type="entry name" value="CARCINOEMBRYONIC ANTIGEN-RELATED CELL ADHESION MOLECULE 8"/>
    <property type="match status" value="1"/>
</dbReference>
<dbReference type="Ensembl" id="ENSMAMT00000007291.2">
    <property type="protein sequence ID" value="ENSMAMP00000007094.2"/>
    <property type="gene ID" value="ENSMAMG00000004832.2"/>
</dbReference>
<evidence type="ECO:0000256" key="1">
    <source>
        <dbReference type="ARBA" id="ARBA00022729"/>
    </source>
</evidence>
<dbReference type="PROSITE" id="PS50835">
    <property type="entry name" value="IG_LIKE"/>
    <property type="match status" value="2"/>
</dbReference>
<dbReference type="InParanoid" id="A0A3Q3LC69"/>
<dbReference type="Gene3D" id="2.60.40.10">
    <property type="entry name" value="Immunoglobulins"/>
    <property type="match status" value="3"/>
</dbReference>
<dbReference type="SMART" id="SM00409">
    <property type="entry name" value="IG"/>
    <property type="match status" value="3"/>
</dbReference>
<dbReference type="InterPro" id="IPR013783">
    <property type="entry name" value="Ig-like_fold"/>
</dbReference>
<dbReference type="InterPro" id="IPR007110">
    <property type="entry name" value="Ig-like_dom"/>
</dbReference>
<proteinExistence type="predicted"/>
<dbReference type="AlphaFoldDB" id="A0A3Q3LC69"/>
<dbReference type="InterPro" id="IPR003598">
    <property type="entry name" value="Ig_sub2"/>
</dbReference>
<evidence type="ECO:0000313" key="6">
    <source>
        <dbReference type="Ensembl" id="ENSMAMP00000007094.2"/>
    </source>
</evidence>
<dbReference type="Pfam" id="PF13895">
    <property type="entry name" value="Ig_2"/>
    <property type="match status" value="1"/>
</dbReference>
<dbReference type="GeneTree" id="ENSGT01100000263479"/>
<dbReference type="InterPro" id="IPR036179">
    <property type="entry name" value="Ig-like_dom_sf"/>
</dbReference>
<dbReference type="InterPro" id="IPR013098">
    <property type="entry name" value="Ig_I-set"/>
</dbReference>
<feature type="domain" description="Ig-like" evidence="5">
    <location>
        <begin position="206"/>
        <end position="284"/>
    </location>
</feature>
<organism evidence="6 7">
    <name type="scientific">Mastacembelus armatus</name>
    <name type="common">zig-zag eel</name>
    <dbReference type="NCBI Taxonomy" id="205130"/>
    <lineage>
        <taxon>Eukaryota</taxon>
        <taxon>Metazoa</taxon>
        <taxon>Chordata</taxon>
        <taxon>Craniata</taxon>
        <taxon>Vertebrata</taxon>
        <taxon>Euteleostomi</taxon>
        <taxon>Actinopterygii</taxon>
        <taxon>Neopterygii</taxon>
        <taxon>Teleostei</taxon>
        <taxon>Neoteleostei</taxon>
        <taxon>Acanthomorphata</taxon>
        <taxon>Anabantaria</taxon>
        <taxon>Synbranchiformes</taxon>
        <taxon>Mastacembelidae</taxon>
        <taxon>Mastacembelus</taxon>
    </lineage>
</organism>
<dbReference type="InterPro" id="IPR003599">
    <property type="entry name" value="Ig_sub"/>
</dbReference>
<sequence length="307" mass="33216">MCVGEGVLPAGPLSGAVAGTVKFTTILRPPETPFLSVSWSFRGVNIITSTSINITDPTYTNRISLDRATGALELRNLVLEDSGQYTVTLIPDRGQQKTELIDTLSVLPVVITEATIRSPAVILIEDRSSANLTCDASGSISTKVWMKDGQALYPSDRISFSTDNRTVFIKPVRSSDHGTYQCEVSNPVSTMTAAYNLTVNCQYFGPHNISIIGPSTAPPGQRVTLQCTADSVPPANFSWMFNGNETWVNNSMYIIERLAAENTGNYTCTARNTVTMRQSSAVLNLRGKKLKGDVSHCIISISKPGDI</sequence>
<dbReference type="InterPro" id="IPR052598">
    <property type="entry name" value="IgSF_CEA-related"/>
</dbReference>
<dbReference type="FunCoup" id="A0A3Q3LC69">
    <property type="interactions" value="118"/>
</dbReference>
<evidence type="ECO:0000259" key="5">
    <source>
        <dbReference type="PROSITE" id="PS50835"/>
    </source>
</evidence>
<dbReference type="Proteomes" id="UP000261640">
    <property type="component" value="Unplaced"/>
</dbReference>
<reference evidence="6" key="2">
    <citation type="submission" date="2025-09" db="UniProtKB">
        <authorList>
            <consortium name="Ensembl"/>
        </authorList>
    </citation>
    <scope>IDENTIFICATION</scope>
</reference>
<keyword evidence="3" id="KW-0325">Glycoprotein</keyword>
<evidence type="ECO:0000256" key="4">
    <source>
        <dbReference type="ARBA" id="ARBA00023319"/>
    </source>
</evidence>
<protein>
    <recommendedName>
        <fullName evidence="5">Ig-like domain-containing protein</fullName>
    </recommendedName>
</protein>